<dbReference type="EMBL" id="SGXA01000003">
    <property type="protein sequence ID" value="RZS69351.1"/>
    <property type="molecule type" value="Genomic_DNA"/>
</dbReference>
<dbReference type="Pfam" id="PF13480">
    <property type="entry name" value="Acetyltransf_6"/>
    <property type="match status" value="1"/>
</dbReference>
<dbReference type="SUPFAM" id="SSF55729">
    <property type="entry name" value="Acyl-CoA N-acyltransferases (Nat)"/>
    <property type="match status" value="1"/>
</dbReference>
<dbReference type="RefSeq" id="WP_130543690.1">
    <property type="nucleotide sequence ID" value="NZ_CP042431.1"/>
</dbReference>
<gene>
    <name evidence="2" type="ORF">EV199_5188</name>
</gene>
<name>A0A4Q7MLR5_9BACT</name>
<sequence length="312" mass="35650">MQSLPAIQYLTRQELDIQRWDAVIQKADNGLPYAYSIYLDHMCKHWSALVLGDYEAVMPLTWNSKYGIAYLYQPPFTAQLGVFGKHLTPSLIEAFLSAIPKRFRLIEIELNQANAHANVGPQKNTSISLRNNYVLDLRAPYESLQSAYRENIRRNIKKAQQLNNRYATDIPISEVLSLSKSQMQGISNLSDRDYENFESLFNQLHQQGKAIACGVFDVNDQLLASCAYVFSNNRACYILVGNHPNGRTSGASHFLIDRFIHQHAGEELTLDFEGSDIRNLAFFYSSFGASLEIYPSLRINRFRLLGILKRWL</sequence>
<comment type="caution">
    <text evidence="2">The sequence shown here is derived from an EMBL/GenBank/DDBJ whole genome shotgun (WGS) entry which is preliminary data.</text>
</comment>
<dbReference type="AlphaFoldDB" id="A0A4Q7MLR5"/>
<dbReference type="OrthoDB" id="1113003at2"/>
<dbReference type="InterPro" id="IPR038740">
    <property type="entry name" value="BioF2-like_GNAT_dom"/>
</dbReference>
<dbReference type="InterPro" id="IPR016181">
    <property type="entry name" value="Acyl_CoA_acyltransferase"/>
</dbReference>
<organism evidence="2 3">
    <name type="scientific">Pseudobacter ginsenosidimutans</name>
    <dbReference type="NCBI Taxonomy" id="661488"/>
    <lineage>
        <taxon>Bacteria</taxon>
        <taxon>Pseudomonadati</taxon>
        <taxon>Bacteroidota</taxon>
        <taxon>Chitinophagia</taxon>
        <taxon>Chitinophagales</taxon>
        <taxon>Chitinophagaceae</taxon>
        <taxon>Pseudobacter</taxon>
    </lineage>
</organism>
<evidence type="ECO:0000313" key="3">
    <source>
        <dbReference type="Proteomes" id="UP000293874"/>
    </source>
</evidence>
<keyword evidence="3" id="KW-1185">Reference proteome</keyword>
<reference evidence="2 3" key="1">
    <citation type="submission" date="2019-02" db="EMBL/GenBank/DDBJ databases">
        <title>Genomic Encyclopedia of Type Strains, Phase IV (KMG-IV): sequencing the most valuable type-strain genomes for metagenomic binning, comparative biology and taxonomic classification.</title>
        <authorList>
            <person name="Goeker M."/>
        </authorList>
    </citation>
    <scope>NUCLEOTIDE SEQUENCE [LARGE SCALE GENOMIC DNA]</scope>
    <source>
        <strain evidence="2 3">DSM 18116</strain>
    </source>
</reference>
<evidence type="ECO:0000259" key="1">
    <source>
        <dbReference type="Pfam" id="PF13480"/>
    </source>
</evidence>
<dbReference type="Proteomes" id="UP000293874">
    <property type="component" value="Unassembled WGS sequence"/>
</dbReference>
<protein>
    <recommendedName>
        <fullName evidence="1">BioF2-like acetyltransferase domain-containing protein</fullName>
    </recommendedName>
</protein>
<evidence type="ECO:0000313" key="2">
    <source>
        <dbReference type="EMBL" id="RZS69351.1"/>
    </source>
</evidence>
<feature type="domain" description="BioF2-like acetyltransferase" evidence="1">
    <location>
        <begin position="147"/>
        <end position="272"/>
    </location>
</feature>
<dbReference type="Gene3D" id="3.40.630.30">
    <property type="match status" value="1"/>
</dbReference>
<proteinExistence type="predicted"/>
<accession>A0A4Q7MLR5</accession>